<gene>
    <name evidence="2" type="ORF">cyc_04437</name>
</gene>
<evidence type="ECO:0000256" key="1">
    <source>
        <dbReference type="SAM" id="MobiDB-lite"/>
    </source>
</evidence>
<evidence type="ECO:0000313" key="3">
    <source>
        <dbReference type="Proteomes" id="UP000095192"/>
    </source>
</evidence>
<dbReference type="InParanoid" id="A0A1D3CR45"/>
<reference evidence="2 3" key="1">
    <citation type="journal article" date="2016" name="BMC Genomics">
        <title>Comparative genomics reveals Cyclospora cayetanensis possesses coccidia-like metabolism and invasion components but unique surface antigens.</title>
        <authorList>
            <person name="Liu S."/>
            <person name="Wang L."/>
            <person name="Zheng H."/>
            <person name="Xu Z."/>
            <person name="Roellig D.M."/>
            <person name="Li N."/>
            <person name="Frace M.A."/>
            <person name="Tang K."/>
            <person name="Arrowood M.J."/>
            <person name="Moss D.M."/>
            <person name="Zhang L."/>
            <person name="Feng Y."/>
            <person name="Xiao L."/>
        </authorList>
    </citation>
    <scope>NUCLEOTIDE SEQUENCE [LARGE SCALE GENOMIC DNA]</scope>
    <source>
        <strain evidence="2 3">CHN_HEN01</strain>
    </source>
</reference>
<comment type="caution">
    <text evidence="2">The sequence shown here is derived from an EMBL/GenBank/DDBJ whole genome shotgun (WGS) entry which is preliminary data.</text>
</comment>
<keyword evidence="3" id="KW-1185">Reference proteome</keyword>
<evidence type="ECO:0000313" key="2">
    <source>
        <dbReference type="EMBL" id="OEH73666.1"/>
    </source>
</evidence>
<dbReference type="Proteomes" id="UP000095192">
    <property type="component" value="Unassembled WGS sequence"/>
</dbReference>
<evidence type="ECO:0008006" key="4">
    <source>
        <dbReference type="Google" id="ProtNLM"/>
    </source>
</evidence>
<dbReference type="SUPFAM" id="SSF47473">
    <property type="entry name" value="EF-hand"/>
    <property type="match status" value="1"/>
</dbReference>
<protein>
    <recommendedName>
        <fullName evidence="4">EF-hand domain-containing protein</fullName>
    </recommendedName>
</protein>
<dbReference type="AlphaFoldDB" id="A0A1D3CR45"/>
<accession>A0A1D3CR45</accession>
<organism evidence="2 3">
    <name type="scientific">Cyclospora cayetanensis</name>
    <dbReference type="NCBI Taxonomy" id="88456"/>
    <lineage>
        <taxon>Eukaryota</taxon>
        <taxon>Sar</taxon>
        <taxon>Alveolata</taxon>
        <taxon>Apicomplexa</taxon>
        <taxon>Conoidasida</taxon>
        <taxon>Coccidia</taxon>
        <taxon>Eucoccidiorida</taxon>
        <taxon>Eimeriorina</taxon>
        <taxon>Eimeriidae</taxon>
        <taxon>Cyclospora</taxon>
    </lineage>
</organism>
<name>A0A1D3CR45_9EIME</name>
<sequence length="833" mass="91219">MRRALRRCEPYAPAHLYASLQDTGSIRLQANTWVKLFRIHGVRADELDGRILSARISLSGDGASLADFLRWIRPKGCYDLGSDPNNLALDIPVPPCRPEVLLVHMGLLEVEVAADLAAAAAAVRKMCRGQCIPCTLFNCIDTAKTGTVSEADLARAMAVLQQPSFCALSRVLRRLDRGNRGHITAPDWAVEFSHTDVACICARQPLAAKYALTALIVTLNGAECTEACNQRQVCPLPPSTPKLPLLRYPDPHCLYFPQTPSFSSSTHRANGMSLQWSTTVPRKSSPARLCSKFCLRCRGVHNAAPRVLSAGAAAKRVCSVRPFPNNTAEKTIKRTANSAKRVDTTKPHVSTHALELNKHLSCHSCCNLGDRKSIRQTQDGTTESSHRVEGKRGCYSECGSPRAILPALSSTWPHAIHFQAACSQYLVPKRLESGQGPSKRQLKNDASNKRPLSAAVTYTVGHRTSSPRYCQPPPALAAHTAWGNFPSVLQEGSRGSHFSEIFTNKNPKASRRSPLCRHSAQNTVFGPLEHLGRLRRQLTPRPCSPCALHAPPFPYSPRVEAPQAATVHHAACKSAAAKGAQLWWPHPTYDAYQLQPTLRGLQQQLDNRTQNQVLRKRHLQQQSQRQQLLLGECQACSCCHAGSSHGYAWHRLDPHRFLSRVMLPSKAELQQRVRQLAISQGPVESATNRAACPLECMRSSQELVRSLPGPVDAPSLQLSRPLSPASALPVPYACSKKMEWLQGWSPEAQGDERLPLLQCIEQQNPSTVPGAYLALSSTTRKLLASFLRLSIDKAVSRRITQALKISTHASMAAASGEACVGLMDGNGYEPPLN</sequence>
<feature type="region of interest" description="Disordered" evidence="1">
    <location>
        <begin position="432"/>
        <end position="451"/>
    </location>
</feature>
<dbReference type="EMBL" id="JROU02002258">
    <property type="protein sequence ID" value="OEH73666.1"/>
    <property type="molecule type" value="Genomic_DNA"/>
</dbReference>
<proteinExistence type="predicted"/>
<dbReference type="InterPro" id="IPR011992">
    <property type="entry name" value="EF-hand-dom_pair"/>
</dbReference>
<dbReference type="VEuPathDB" id="ToxoDB:cyc_04437"/>